<dbReference type="InterPro" id="IPR011115">
    <property type="entry name" value="SecA_DEAD"/>
</dbReference>
<proteinExistence type="predicted"/>
<keyword evidence="5" id="KW-0653">Protein transport</keyword>
<feature type="domain" description="Helicase C-terminal" evidence="10">
    <location>
        <begin position="526"/>
        <end position="703"/>
    </location>
</feature>
<dbReference type="InterPro" id="IPR001650">
    <property type="entry name" value="Helicase_C-like"/>
</dbReference>
<accession>A0A182PM01</accession>
<keyword evidence="1" id="KW-0813">Transport</keyword>
<evidence type="ECO:0000256" key="2">
    <source>
        <dbReference type="ARBA" id="ARBA00022490"/>
    </source>
</evidence>
<dbReference type="PROSITE" id="PS51194">
    <property type="entry name" value="HELICASE_CTER"/>
    <property type="match status" value="1"/>
</dbReference>
<evidence type="ECO:0000256" key="8">
    <source>
        <dbReference type="ARBA" id="ARBA00023136"/>
    </source>
</evidence>
<dbReference type="EnsemblMetazoa" id="AEPI007973-RA">
    <property type="protein sequence ID" value="AEPI007973-PA"/>
    <property type="gene ID" value="AEPI007973"/>
</dbReference>
<dbReference type="Pfam" id="PF21090">
    <property type="entry name" value="P-loop_SecA"/>
    <property type="match status" value="1"/>
</dbReference>
<evidence type="ECO:0000256" key="4">
    <source>
        <dbReference type="ARBA" id="ARBA00022840"/>
    </source>
</evidence>
<dbReference type="GO" id="GO:0017038">
    <property type="term" value="P:protein import"/>
    <property type="evidence" value="ECO:0007669"/>
    <property type="project" value="InterPro"/>
</dbReference>
<evidence type="ECO:0000259" key="11">
    <source>
        <dbReference type="PROSITE" id="PS51196"/>
    </source>
</evidence>
<evidence type="ECO:0000256" key="5">
    <source>
        <dbReference type="ARBA" id="ARBA00022927"/>
    </source>
</evidence>
<dbReference type="PANTHER" id="PTHR30612:SF0">
    <property type="entry name" value="CHLOROPLAST PROTEIN-TRANSPORTING ATPASE"/>
    <property type="match status" value="1"/>
</dbReference>
<dbReference type="Proteomes" id="UP000075885">
    <property type="component" value="Unassembled WGS sequence"/>
</dbReference>
<dbReference type="Gene3D" id="3.90.1440.10">
    <property type="entry name" value="SecA, preprotein cross-linking domain"/>
    <property type="match status" value="1"/>
</dbReference>
<evidence type="ECO:0000259" key="10">
    <source>
        <dbReference type="PROSITE" id="PS51194"/>
    </source>
</evidence>
<dbReference type="SMART" id="SM00957">
    <property type="entry name" value="SecA_DEAD"/>
    <property type="match status" value="1"/>
</dbReference>
<dbReference type="VEuPathDB" id="VectorBase:AEPI007973"/>
<feature type="domain" description="SecA family profile" evidence="11">
    <location>
        <begin position="17"/>
        <end position="685"/>
    </location>
</feature>
<name>A0A182PM01_9DIPT</name>
<evidence type="ECO:0000313" key="13">
    <source>
        <dbReference type="Proteomes" id="UP000075885"/>
    </source>
</evidence>
<dbReference type="PROSITE" id="PS51192">
    <property type="entry name" value="HELICASE_ATP_BIND_1"/>
    <property type="match status" value="1"/>
</dbReference>
<dbReference type="PANTHER" id="PTHR30612">
    <property type="entry name" value="SECA INNER MEMBRANE COMPONENT OF SEC PROTEIN SECRETION SYSTEM"/>
    <property type="match status" value="1"/>
</dbReference>
<reference evidence="12" key="2">
    <citation type="submission" date="2020-05" db="UniProtKB">
        <authorList>
            <consortium name="EnsemblMetazoa"/>
        </authorList>
    </citation>
    <scope>IDENTIFICATION</scope>
    <source>
        <strain evidence="12">Epiroticus2</strain>
    </source>
</reference>
<keyword evidence="2" id="KW-0963">Cytoplasm</keyword>
<dbReference type="AlphaFoldDB" id="A0A182PM01"/>
<organism evidence="12 13">
    <name type="scientific">Anopheles epiroticus</name>
    <dbReference type="NCBI Taxonomy" id="199890"/>
    <lineage>
        <taxon>Eukaryota</taxon>
        <taxon>Metazoa</taxon>
        <taxon>Ecdysozoa</taxon>
        <taxon>Arthropoda</taxon>
        <taxon>Hexapoda</taxon>
        <taxon>Insecta</taxon>
        <taxon>Pterygota</taxon>
        <taxon>Neoptera</taxon>
        <taxon>Endopterygota</taxon>
        <taxon>Diptera</taxon>
        <taxon>Nematocera</taxon>
        <taxon>Culicoidea</taxon>
        <taxon>Culicidae</taxon>
        <taxon>Anophelinae</taxon>
        <taxon>Anopheles</taxon>
    </lineage>
</organism>
<evidence type="ECO:0000313" key="12">
    <source>
        <dbReference type="EnsemblMetazoa" id="AEPI007973-PA"/>
    </source>
</evidence>
<evidence type="ECO:0000256" key="6">
    <source>
        <dbReference type="ARBA" id="ARBA00022967"/>
    </source>
</evidence>
<evidence type="ECO:0000256" key="1">
    <source>
        <dbReference type="ARBA" id="ARBA00022448"/>
    </source>
</evidence>
<dbReference type="FunFam" id="3.40.50.300:FF:003501">
    <property type="entry name" value="Si:dkey-187j14.7"/>
    <property type="match status" value="1"/>
</dbReference>
<dbReference type="Pfam" id="PF07517">
    <property type="entry name" value="SecA_DEAD"/>
    <property type="match status" value="1"/>
</dbReference>
<dbReference type="Gene3D" id="3.40.50.300">
    <property type="entry name" value="P-loop containing nucleotide triphosphate hydrolases"/>
    <property type="match status" value="2"/>
</dbReference>
<evidence type="ECO:0000256" key="3">
    <source>
        <dbReference type="ARBA" id="ARBA00022741"/>
    </source>
</evidence>
<dbReference type="InterPro" id="IPR014018">
    <property type="entry name" value="SecA_motor_DEAD"/>
</dbReference>
<evidence type="ECO:0000256" key="7">
    <source>
        <dbReference type="ARBA" id="ARBA00023010"/>
    </source>
</evidence>
<reference evidence="13" key="1">
    <citation type="submission" date="2013-03" db="EMBL/GenBank/DDBJ databases">
        <title>The Genome Sequence of Anopheles epiroticus epiroticus2.</title>
        <authorList>
            <consortium name="The Broad Institute Genomics Platform"/>
            <person name="Neafsey D.E."/>
            <person name="Howell P."/>
            <person name="Walker B."/>
            <person name="Young S.K."/>
            <person name="Zeng Q."/>
            <person name="Gargeya S."/>
            <person name="Fitzgerald M."/>
            <person name="Haas B."/>
            <person name="Abouelleil A."/>
            <person name="Allen A.W."/>
            <person name="Alvarado L."/>
            <person name="Arachchi H.M."/>
            <person name="Berlin A.M."/>
            <person name="Chapman S.B."/>
            <person name="Gainer-Dewar J."/>
            <person name="Goldberg J."/>
            <person name="Griggs A."/>
            <person name="Gujja S."/>
            <person name="Hansen M."/>
            <person name="Howarth C."/>
            <person name="Imamovic A."/>
            <person name="Ireland A."/>
            <person name="Larimer J."/>
            <person name="McCowan C."/>
            <person name="Murphy C."/>
            <person name="Pearson M."/>
            <person name="Poon T.W."/>
            <person name="Priest M."/>
            <person name="Roberts A."/>
            <person name="Saif S."/>
            <person name="Shea T."/>
            <person name="Sisk P."/>
            <person name="Sykes S."/>
            <person name="Wortman J."/>
            <person name="Nusbaum C."/>
            <person name="Birren B."/>
        </authorList>
    </citation>
    <scope>NUCLEOTIDE SEQUENCE [LARGE SCALE GENOMIC DNA]</scope>
    <source>
        <strain evidence="13">Epiroticus2</strain>
    </source>
</reference>
<protein>
    <submittedName>
        <fullName evidence="12">Uncharacterized protein</fullName>
    </submittedName>
</protein>
<dbReference type="STRING" id="199890.A0A182PM01"/>
<dbReference type="InterPro" id="IPR014001">
    <property type="entry name" value="Helicase_ATP-bd"/>
</dbReference>
<dbReference type="SUPFAM" id="SSF52540">
    <property type="entry name" value="P-loop containing nucleoside triphosphate hydrolases"/>
    <property type="match status" value="2"/>
</dbReference>
<feature type="domain" description="Helicase ATP-binding" evidence="9">
    <location>
        <begin position="112"/>
        <end position="313"/>
    </location>
</feature>
<sequence length="940" mass="107473">MDQKYKTNSNELNVNQLATIIRNNANTSNNILQHLPRIEQSVAHINQNNKNIKEKLISNFEITDIKKWAKNFRINNKQPSAELHEEMLAVIDRAIELQKKFRLRDTQRLTVLALLANNSSTLAQVSTGEGKSLIVAATAIIQGLLGKCVDVVTSSSVLAKRDADVNKKLYELFGLNVSHNCTERLEDRKEAYSCNQILYGDLANFQRDYLLDRFFGKNILGNRNFETVIVDEVDSMLLDKGNNILYLSHDIAGMDKLESVYVFVWQMVNSPTDVPDDLHMESIKQSVLAEMYATVQKEDIESLDQNLGQSNIALIWHRLVKSQIINHAGRLLIQSIDCNMIHRAIAPEFTSYTDRLCFLLQSIIERETCFKVPNYLKPFVERHLDGWISSAFTALYMVTGQQYVVDVDRSGSSADRHANVIILDNDTGTDQANSQWDEALHQFLQLKHGCKLSIQSLKAVFISNVSFFKKYKSLYGLTGTLGSKIERDLLKQIHQVDFVTIPTAKSKQFEEYDPIICSSKEHWKQQIMQEVTELTNDQKRSVLIICETITEVETLQQMFHTNLQTNVYTYVRDYEKFTIAEGDKKLEPGHTIIATNLAGRGTDIKISDDLRNNGGLHVILTYLPMNNRIEEQAFGRAARSGDKGSGGMIIMASGDTVANNYLIFALKKKRDVDEQFRISAIKAYYETTIKTEEECFKTFEDVYNLQRKCLEAHKTPNSVKEILLKSCLDKWSFWLDENDSRIGKACDETSNREVTQLLNQFLEQLEKVQATNANCWATWVEGNPIQMIKLGKWISQHKPKHCDVALELFRKVIASEPYFCEAAYYYRAYARLVLDFNREGFKSDLRMAENLFDDHIKNEIYASGVISKLKLSTPQIEGYEEQKKSLINLYSLFIQSIDDMLGHAMTPQSFVNYEINEEVADIIFQDLVQNEDNPTSNGET</sequence>
<keyword evidence="8" id="KW-0472">Membrane</keyword>
<dbReference type="InterPro" id="IPR027417">
    <property type="entry name" value="P-loop_NTPase"/>
</dbReference>
<dbReference type="InterPro" id="IPR000185">
    <property type="entry name" value="SecA"/>
</dbReference>
<dbReference type="FunFam" id="3.40.50.300:FF:004034">
    <property type="entry name" value="AGAP011982-PA"/>
    <property type="match status" value="1"/>
</dbReference>
<keyword evidence="4" id="KW-0067">ATP-binding</keyword>
<dbReference type="PROSITE" id="PS51196">
    <property type="entry name" value="SECA_MOTOR_DEAD"/>
    <property type="match status" value="1"/>
</dbReference>
<keyword evidence="3" id="KW-0547">Nucleotide-binding</keyword>
<evidence type="ECO:0000259" key="9">
    <source>
        <dbReference type="PROSITE" id="PS51192"/>
    </source>
</evidence>
<dbReference type="GO" id="GO:0016020">
    <property type="term" value="C:membrane"/>
    <property type="evidence" value="ECO:0007669"/>
    <property type="project" value="InterPro"/>
</dbReference>
<keyword evidence="7" id="KW-0811">Translocation</keyword>
<dbReference type="GO" id="GO:0006886">
    <property type="term" value="P:intracellular protein transport"/>
    <property type="evidence" value="ECO:0007669"/>
    <property type="project" value="InterPro"/>
</dbReference>
<keyword evidence="6" id="KW-1278">Translocase</keyword>
<dbReference type="GO" id="GO:0005524">
    <property type="term" value="F:ATP binding"/>
    <property type="evidence" value="ECO:0007669"/>
    <property type="project" value="UniProtKB-KW"/>
</dbReference>
<dbReference type="PRINTS" id="PR00906">
    <property type="entry name" value="SECA"/>
</dbReference>
<dbReference type="InterPro" id="IPR044722">
    <property type="entry name" value="SecA_SF2_C"/>
</dbReference>
<dbReference type="GO" id="GO:0006605">
    <property type="term" value="P:protein targeting"/>
    <property type="evidence" value="ECO:0007669"/>
    <property type="project" value="InterPro"/>
</dbReference>
<keyword evidence="13" id="KW-1185">Reference proteome</keyword>